<proteinExistence type="predicted"/>
<evidence type="ECO:0000256" key="1">
    <source>
        <dbReference type="ARBA" id="ARBA00022741"/>
    </source>
</evidence>
<feature type="domain" description="ABC transporter" evidence="3">
    <location>
        <begin position="6"/>
        <end position="221"/>
    </location>
</feature>
<dbReference type="Gene3D" id="3.40.50.300">
    <property type="entry name" value="P-loop containing nucleotide triphosphate hydrolases"/>
    <property type="match status" value="1"/>
</dbReference>
<dbReference type="KEGG" id="dai:Desaci_4195"/>
<dbReference type="InterPro" id="IPR027417">
    <property type="entry name" value="P-loop_NTPase"/>
</dbReference>
<dbReference type="GO" id="GO:0005524">
    <property type="term" value="F:ATP binding"/>
    <property type="evidence" value="ECO:0007669"/>
    <property type="project" value="UniProtKB-KW"/>
</dbReference>
<protein>
    <submittedName>
        <fullName evidence="4">ABC-type antimicrobial peptide transport system, ATPase component</fullName>
    </submittedName>
</protein>
<dbReference type="OrthoDB" id="9810992at2"/>
<dbReference type="SUPFAM" id="SSF52540">
    <property type="entry name" value="P-loop containing nucleoside triphosphate hydrolases"/>
    <property type="match status" value="1"/>
</dbReference>
<evidence type="ECO:0000313" key="4">
    <source>
        <dbReference type="EMBL" id="AFM43054.1"/>
    </source>
</evidence>
<dbReference type="PROSITE" id="PS50893">
    <property type="entry name" value="ABC_TRANSPORTER_2"/>
    <property type="match status" value="1"/>
</dbReference>
<dbReference type="EMBL" id="CP003639">
    <property type="protein sequence ID" value="AFM43054.1"/>
    <property type="molecule type" value="Genomic_DNA"/>
</dbReference>
<evidence type="ECO:0000259" key="3">
    <source>
        <dbReference type="PROSITE" id="PS50893"/>
    </source>
</evidence>
<accession>I4DB80</accession>
<dbReference type="AlphaFoldDB" id="I4DB80"/>
<dbReference type="eggNOG" id="COG1136">
    <property type="taxonomic scope" value="Bacteria"/>
</dbReference>
<sequence>MIESLVEMQKISKIYYRGDVEETALVSATCSVKPGDRIALVGPSGSGKSTLLHLMGGLDHPSSGNISWPGLGSWANLRPQKISFIFQMQSLLPPLTVVENVELPLLLGQIEAIKARKTALETLNRMRLNIIADKLPEELSGGQAQRVAVARALASRPQLILADEPTGQLDHPTAQHLFDVLLDSLEGSDTALVVATHDQAIAERMNTIWQMQHGVMEVVTC</sequence>
<evidence type="ECO:0000256" key="2">
    <source>
        <dbReference type="ARBA" id="ARBA00022840"/>
    </source>
</evidence>
<dbReference type="PANTHER" id="PTHR24220">
    <property type="entry name" value="IMPORT ATP-BINDING PROTEIN"/>
    <property type="match status" value="1"/>
</dbReference>
<dbReference type="InterPro" id="IPR017871">
    <property type="entry name" value="ABC_transporter-like_CS"/>
</dbReference>
<keyword evidence="2" id="KW-0067">ATP-binding</keyword>
<name>I4DB80_DESAJ</name>
<gene>
    <name evidence="4" type="ordered locus">Desaci_4195</name>
</gene>
<reference evidence="4 5" key="1">
    <citation type="journal article" date="2012" name="J. Bacteriol.">
        <title>Complete genome sequences of Desulfosporosinus orientis DSM765T, Desulfosporosinus youngiae DSM17734T, Desulfosporosinus meridiei DSM13257T, and Desulfosporosinus acidiphilus DSM22704T.</title>
        <authorList>
            <person name="Pester M."/>
            <person name="Brambilla E."/>
            <person name="Alazard D."/>
            <person name="Rattei T."/>
            <person name="Weinmaier T."/>
            <person name="Han J."/>
            <person name="Lucas S."/>
            <person name="Lapidus A."/>
            <person name="Cheng J.F."/>
            <person name="Goodwin L."/>
            <person name="Pitluck S."/>
            <person name="Peters L."/>
            <person name="Ovchinnikova G."/>
            <person name="Teshima H."/>
            <person name="Detter J.C."/>
            <person name="Han C.S."/>
            <person name="Tapia R."/>
            <person name="Land M.L."/>
            <person name="Hauser L."/>
            <person name="Kyrpides N.C."/>
            <person name="Ivanova N.N."/>
            <person name="Pagani I."/>
            <person name="Huntmann M."/>
            <person name="Wei C.L."/>
            <person name="Davenport K.W."/>
            <person name="Daligault H."/>
            <person name="Chain P.S."/>
            <person name="Chen A."/>
            <person name="Mavromatis K."/>
            <person name="Markowitz V."/>
            <person name="Szeto E."/>
            <person name="Mikhailova N."/>
            <person name="Pati A."/>
            <person name="Wagner M."/>
            <person name="Woyke T."/>
            <person name="Ollivier B."/>
            <person name="Klenk H.P."/>
            <person name="Spring S."/>
            <person name="Loy A."/>
        </authorList>
    </citation>
    <scope>NUCLEOTIDE SEQUENCE [LARGE SCALE GENOMIC DNA]</scope>
    <source>
        <strain evidence="5">DSM 22704 / JCM 16185 / SJ4</strain>
    </source>
</reference>
<dbReference type="SMART" id="SM00382">
    <property type="entry name" value="AAA"/>
    <property type="match status" value="1"/>
</dbReference>
<dbReference type="InterPro" id="IPR015854">
    <property type="entry name" value="ABC_transpr_LolD-like"/>
</dbReference>
<dbReference type="Proteomes" id="UP000002892">
    <property type="component" value="Chromosome"/>
</dbReference>
<dbReference type="InterPro" id="IPR003439">
    <property type="entry name" value="ABC_transporter-like_ATP-bd"/>
</dbReference>
<keyword evidence="5" id="KW-1185">Reference proteome</keyword>
<dbReference type="GO" id="GO:0005886">
    <property type="term" value="C:plasma membrane"/>
    <property type="evidence" value="ECO:0007669"/>
    <property type="project" value="TreeGrafter"/>
</dbReference>
<dbReference type="GO" id="GO:0022857">
    <property type="term" value="F:transmembrane transporter activity"/>
    <property type="evidence" value="ECO:0007669"/>
    <property type="project" value="TreeGrafter"/>
</dbReference>
<dbReference type="RefSeq" id="WP_014829040.1">
    <property type="nucleotide sequence ID" value="NC_018068.1"/>
</dbReference>
<organism evidence="4 5">
    <name type="scientific">Desulfosporosinus acidiphilus (strain DSM 22704 / JCM 16185 / SJ4)</name>
    <dbReference type="NCBI Taxonomy" id="646529"/>
    <lineage>
        <taxon>Bacteria</taxon>
        <taxon>Bacillati</taxon>
        <taxon>Bacillota</taxon>
        <taxon>Clostridia</taxon>
        <taxon>Eubacteriales</taxon>
        <taxon>Desulfitobacteriaceae</taxon>
        <taxon>Desulfosporosinus</taxon>
    </lineage>
</organism>
<dbReference type="HOGENOM" id="CLU_000604_1_22_9"/>
<dbReference type="InterPro" id="IPR003593">
    <property type="entry name" value="AAA+_ATPase"/>
</dbReference>
<dbReference type="GO" id="GO:0016887">
    <property type="term" value="F:ATP hydrolysis activity"/>
    <property type="evidence" value="ECO:0007669"/>
    <property type="project" value="InterPro"/>
</dbReference>
<dbReference type="STRING" id="646529.Desaci_4195"/>
<evidence type="ECO:0000313" key="5">
    <source>
        <dbReference type="Proteomes" id="UP000002892"/>
    </source>
</evidence>
<dbReference type="Pfam" id="PF00005">
    <property type="entry name" value="ABC_tran"/>
    <property type="match status" value="1"/>
</dbReference>
<keyword evidence="1" id="KW-0547">Nucleotide-binding</keyword>
<dbReference type="PROSITE" id="PS00211">
    <property type="entry name" value="ABC_TRANSPORTER_1"/>
    <property type="match status" value="1"/>
</dbReference>